<dbReference type="OrthoDB" id="9811743at2"/>
<keyword evidence="13" id="KW-1185">Reference proteome</keyword>
<dbReference type="Gene3D" id="3.90.25.10">
    <property type="entry name" value="UDP-galactose 4-epimerase, domain 1"/>
    <property type="match status" value="1"/>
</dbReference>
<organism evidence="12 13">
    <name type="scientific">Rikenella microfusus</name>
    <dbReference type="NCBI Taxonomy" id="28139"/>
    <lineage>
        <taxon>Bacteria</taxon>
        <taxon>Pseudomonadati</taxon>
        <taxon>Bacteroidota</taxon>
        <taxon>Bacteroidia</taxon>
        <taxon>Bacteroidales</taxon>
        <taxon>Rikenellaceae</taxon>
        <taxon>Rikenella</taxon>
    </lineage>
</organism>
<dbReference type="CDD" id="cd05247">
    <property type="entry name" value="UDP_G4E_1_SDR_e"/>
    <property type="match status" value="1"/>
</dbReference>
<sequence>MSSNKNKTVLVAGGAGYIGTHTAVELINAGYDVVIADNLSNSDLSAVKGVEQIVGRPVPFVQVDCCDIDALRREVFARYAFDSVIHFAAYKAVGESVAEPLKYFRNNLDSLLCVLSLMKEFDVPNIVFSSSATVYGQPETLPATEQTPRQRANSPYGLTKQMSEDIIQDTVAAIPFLKAIALRYFNPIGAHPSALIGELPKGVPANLVPFITQTAAGIRKELSVFGDDYDTPDGSCLRDYIDVVDLARAHVVAVDRMVQGRSTERYEIFNIGTGKPVSVLELVRLFEQVNGVPVPHKIAPRRPGDVEKIWASTDLANSELGWRAERDLGDTLRAAWAWEKHIRGL</sequence>
<dbReference type="PRINTS" id="PR01713">
    <property type="entry name" value="NUCEPIMERASE"/>
</dbReference>
<accession>A0A379MQI2</accession>
<dbReference type="GO" id="GO:0003978">
    <property type="term" value="F:UDP-glucose 4-epimerase activity"/>
    <property type="evidence" value="ECO:0007669"/>
    <property type="project" value="UniProtKB-UniRule"/>
</dbReference>
<feature type="domain" description="NAD-dependent epimerase/dehydratase" evidence="11">
    <location>
        <begin position="9"/>
        <end position="272"/>
    </location>
</feature>
<dbReference type="Proteomes" id="UP000255233">
    <property type="component" value="Unassembled WGS sequence"/>
</dbReference>
<comment type="catalytic activity">
    <reaction evidence="1 10">
        <text>UDP-alpha-D-glucose = UDP-alpha-D-galactose</text>
        <dbReference type="Rhea" id="RHEA:22168"/>
        <dbReference type="ChEBI" id="CHEBI:58885"/>
        <dbReference type="ChEBI" id="CHEBI:66914"/>
        <dbReference type="EC" id="5.1.3.2"/>
    </reaction>
</comment>
<dbReference type="STRING" id="880526.GCA_000427365_00439"/>
<gene>
    <name evidence="12" type="primary">galE</name>
    <name evidence="12" type="ORF">NCTC11190_01007</name>
</gene>
<keyword evidence="9 10" id="KW-0413">Isomerase</keyword>
<keyword evidence="10" id="KW-0119">Carbohydrate metabolism</keyword>
<dbReference type="EMBL" id="UGVL01000001">
    <property type="protein sequence ID" value="SUE33795.1"/>
    <property type="molecule type" value="Genomic_DNA"/>
</dbReference>
<dbReference type="Pfam" id="PF01370">
    <property type="entry name" value="Epimerase"/>
    <property type="match status" value="1"/>
</dbReference>
<dbReference type="PANTHER" id="PTHR43725">
    <property type="entry name" value="UDP-GLUCOSE 4-EPIMERASE"/>
    <property type="match status" value="1"/>
</dbReference>
<keyword evidence="8" id="KW-0299">Galactose metabolism</keyword>
<dbReference type="InterPro" id="IPR005886">
    <property type="entry name" value="UDP_G4E"/>
</dbReference>
<dbReference type="InterPro" id="IPR001509">
    <property type="entry name" value="Epimerase_deHydtase"/>
</dbReference>
<protein>
    <recommendedName>
        <fullName evidence="6 10">UDP-glucose 4-epimerase</fullName>
        <ecNumber evidence="5 10">5.1.3.2</ecNumber>
    </recommendedName>
</protein>
<keyword evidence="7 10" id="KW-0520">NAD</keyword>
<comment type="similarity">
    <text evidence="4 10">Belongs to the NAD(P)-dependent epimerase/dehydratase family.</text>
</comment>
<evidence type="ECO:0000256" key="9">
    <source>
        <dbReference type="ARBA" id="ARBA00023235"/>
    </source>
</evidence>
<dbReference type="RefSeq" id="WP_027290303.1">
    <property type="nucleotide sequence ID" value="NZ_CALVFX010000002.1"/>
</dbReference>
<dbReference type="Gene3D" id="3.40.50.720">
    <property type="entry name" value="NAD(P)-binding Rossmann-like Domain"/>
    <property type="match status" value="1"/>
</dbReference>
<dbReference type="GO" id="GO:0006012">
    <property type="term" value="P:galactose metabolic process"/>
    <property type="evidence" value="ECO:0007669"/>
    <property type="project" value="UniProtKB-UniPathway"/>
</dbReference>
<dbReference type="SUPFAM" id="SSF51735">
    <property type="entry name" value="NAD(P)-binding Rossmann-fold domains"/>
    <property type="match status" value="1"/>
</dbReference>
<evidence type="ECO:0000256" key="7">
    <source>
        <dbReference type="ARBA" id="ARBA00023027"/>
    </source>
</evidence>
<evidence type="ECO:0000313" key="12">
    <source>
        <dbReference type="EMBL" id="SUE33795.1"/>
    </source>
</evidence>
<reference evidence="12 13" key="1">
    <citation type="submission" date="2018-06" db="EMBL/GenBank/DDBJ databases">
        <authorList>
            <consortium name="Pathogen Informatics"/>
            <person name="Doyle S."/>
        </authorList>
    </citation>
    <scope>NUCLEOTIDE SEQUENCE [LARGE SCALE GENOMIC DNA]</scope>
    <source>
        <strain evidence="12 13">NCTC11190</strain>
    </source>
</reference>
<evidence type="ECO:0000256" key="5">
    <source>
        <dbReference type="ARBA" id="ARBA00013189"/>
    </source>
</evidence>
<evidence type="ECO:0000256" key="8">
    <source>
        <dbReference type="ARBA" id="ARBA00023144"/>
    </source>
</evidence>
<evidence type="ECO:0000256" key="10">
    <source>
        <dbReference type="RuleBase" id="RU366046"/>
    </source>
</evidence>
<dbReference type="InterPro" id="IPR036291">
    <property type="entry name" value="NAD(P)-bd_dom_sf"/>
</dbReference>
<name>A0A379MQI2_9BACT</name>
<dbReference type="EC" id="5.1.3.2" evidence="5 10"/>
<evidence type="ECO:0000256" key="1">
    <source>
        <dbReference type="ARBA" id="ARBA00000083"/>
    </source>
</evidence>
<proteinExistence type="inferred from homology"/>
<dbReference type="NCBIfam" id="TIGR01179">
    <property type="entry name" value="galE"/>
    <property type="match status" value="1"/>
</dbReference>
<dbReference type="UniPathway" id="UPA00214"/>
<evidence type="ECO:0000259" key="11">
    <source>
        <dbReference type="Pfam" id="PF01370"/>
    </source>
</evidence>
<evidence type="ECO:0000256" key="4">
    <source>
        <dbReference type="ARBA" id="ARBA00007637"/>
    </source>
</evidence>
<evidence type="ECO:0000313" key="13">
    <source>
        <dbReference type="Proteomes" id="UP000255233"/>
    </source>
</evidence>
<comment type="pathway">
    <text evidence="3 10">Carbohydrate metabolism; galactose metabolism.</text>
</comment>
<comment type="subunit">
    <text evidence="10">Homodimer.</text>
</comment>
<dbReference type="AlphaFoldDB" id="A0A379MQI2"/>
<comment type="cofactor">
    <cofactor evidence="2 10">
        <name>NAD(+)</name>
        <dbReference type="ChEBI" id="CHEBI:57540"/>
    </cofactor>
</comment>
<evidence type="ECO:0000256" key="3">
    <source>
        <dbReference type="ARBA" id="ARBA00004947"/>
    </source>
</evidence>
<evidence type="ECO:0000256" key="2">
    <source>
        <dbReference type="ARBA" id="ARBA00001911"/>
    </source>
</evidence>
<dbReference type="GO" id="GO:0005829">
    <property type="term" value="C:cytosol"/>
    <property type="evidence" value="ECO:0007669"/>
    <property type="project" value="TreeGrafter"/>
</dbReference>
<dbReference type="PANTHER" id="PTHR43725:SF47">
    <property type="entry name" value="UDP-GLUCOSE 4-EPIMERASE"/>
    <property type="match status" value="1"/>
</dbReference>
<evidence type="ECO:0000256" key="6">
    <source>
        <dbReference type="ARBA" id="ARBA00018569"/>
    </source>
</evidence>